<proteinExistence type="predicted"/>
<name>A0A4Y9QY39_9BACT</name>
<evidence type="ECO:0008006" key="3">
    <source>
        <dbReference type="Google" id="ProtNLM"/>
    </source>
</evidence>
<dbReference type="InterPro" id="IPR039498">
    <property type="entry name" value="NTP_transf_5"/>
</dbReference>
<reference evidence="1 2" key="1">
    <citation type="submission" date="2019-03" db="EMBL/GenBank/DDBJ databases">
        <title>Algoriphagus sp. nov, a new strain isolated from root system soil of mangrove plant Kandelia.</title>
        <authorList>
            <person name="Yin Q."/>
            <person name="Wang K."/>
            <person name="Song Z."/>
        </authorList>
    </citation>
    <scope>NUCLEOTIDE SEQUENCE [LARGE SCALE GENOMIC DNA]</scope>
    <source>
        <strain evidence="1 2">XY-J91</strain>
    </source>
</reference>
<sequence>MRFSHFNILKSFLDFDKVDFIVLNSRHRLSLAQIDKLGLHKTKKEDLIQEKVKALAELKQVQSAFDQLGASGISFILLKGIGLSQRIYQDPTFRCSKDLDILVPNREEVIQLRTFLLENGWEPVYSYWVEDLPQRDWYLDLANDEPLVNPETGINIEIHWDLDRLIFDLPSTEFQELIQQNTTRIQVLNRSIRVLSPELELVYLFAHGARHAWFRLKWLVDIIHYPVEKIDQPKFQKLLKRFHATHFLPEANELANFYFGRGIELPMQGKPNPFVIKYSKEQIANEVVIGFPNLKAFLKYLYHHYFLFEKKSKAFKFLFRTIGIRPQDISAVKLPYYWQYFFYRYYSLLKRKMNPLRE</sequence>
<evidence type="ECO:0000313" key="1">
    <source>
        <dbReference type="EMBL" id="TFV97394.1"/>
    </source>
</evidence>
<keyword evidence="2" id="KW-1185">Reference proteome</keyword>
<dbReference type="Proteomes" id="UP000297647">
    <property type="component" value="Unassembled WGS sequence"/>
</dbReference>
<comment type="caution">
    <text evidence="1">The sequence shown here is derived from an EMBL/GenBank/DDBJ whole genome shotgun (WGS) entry which is preliminary data.</text>
</comment>
<accession>A0A4Y9QY39</accession>
<dbReference type="Pfam" id="PF14907">
    <property type="entry name" value="NTP_transf_5"/>
    <property type="match status" value="1"/>
</dbReference>
<gene>
    <name evidence="1" type="ORF">E4S40_01690</name>
</gene>
<protein>
    <recommendedName>
        <fullName evidence="3">Nucleotidyltransferase family protein</fullName>
    </recommendedName>
</protein>
<dbReference type="EMBL" id="SPSB01000001">
    <property type="protein sequence ID" value="TFV97394.1"/>
    <property type="molecule type" value="Genomic_DNA"/>
</dbReference>
<dbReference type="AlphaFoldDB" id="A0A4Y9QY39"/>
<organism evidence="1 2">
    <name type="scientific">Algoriphagus kandeliae</name>
    <dbReference type="NCBI Taxonomy" id="2562278"/>
    <lineage>
        <taxon>Bacteria</taxon>
        <taxon>Pseudomonadati</taxon>
        <taxon>Bacteroidota</taxon>
        <taxon>Cytophagia</taxon>
        <taxon>Cytophagales</taxon>
        <taxon>Cyclobacteriaceae</taxon>
        <taxon>Algoriphagus</taxon>
    </lineage>
</organism>
<evidence type="ECO:0000313" key="2">
    <source>
        <dbReference type="Proteomes" id="UP000297647"/>
    </source>
</evidence>